<dbReference type="HOGENOM" id="CLU_187421_0_0_5"/>
<dbReference type="Proteomes" id="UP000002257">
    <property type="component" value="Chromosome"/>
</dbReference>
<evidence type="ECO:0000313" key="1">
    <source>
        <dbReference type="EMBL" id="ACK52520.1"/>
    </source>
</evidence>
<proteinExistence type="predicted"/>
<dbReference type="RefSeq" id="WP_012592588.1">
    <property type="nucleotide sequence ID" value="NC_011666.1"/>
</dbReference>
<sequence>MSEEKKVILHVRFYPDGTVSEIQDRPAGLAPQEWFDRLININKTGESFEALSGGRGVFRYPAAEIEALKAAALQ</sequence>
<keyword evidence="2" id="KW-1185">Reference proteome</keyword>
<accession>B8EJ28</accession>
<gene>
    <name evidence="1" type="ordered locus">Msil_3635</name>
</gene>
<dbReference type="STRING" id="395965.Msil_3635"/>
<organism evidence="1 2">
    <name type="scientific">Methylocella silvestris (strain DSM 15510 / CIP 108128 / LMG 27833 / NCIMB 13906 / BL2)</name>
    <dbReference type="NCBI Taxonomy" id="395965"/>
    <lineage>
        <taxon>Bacteria</taxon>
        <taxon>Pseudomonadati</taxon>
        <taxon>Pseudomonadota</taxon>
        <taxon>Alphaproteobacteria</taxon>
        <taxon>Hyphomicrobiales</taxon>
        <taxon>Beijerinckiaceae</taxon>
        <taxon>Methylocella</taxon>
    </lineage>
</organism>
<dbReference type="KEGG" id="msl:Msil_3635"/>
<protein>
    <submittedName>
        <fullName evidence="1">Uncharacterized protein</fullName>
    </submittedName>
</protein>
<dbReference type="OrthoDB" id="9812367at2"/>
<reference evidence="1 2" key="1">
    <citation type="journal article" date="2010" name="J. Bacteriol.">
        <title>Complete genome sequence of the aerobic facultative methanotroph Methylocella silvestris BL2.</title>
        <authorList>
            <person name="Chen Y."/>
            <person name="Crombie A."/>
            <person name="Rahman M.T."/>
            <person name="Dedysh S.N."/>
            <person name="Liesack W."/>
            <person name="Stott M.B."/>
            <person name="Alam M."/>
            <person name="Theisen A.R."/>
            <person name="Murrell J.C."/>
            <person name="Dunfield P.F."/>
        </authorList>
    </citation>
    <scope>NUCLEOTIDE SEQUENCE [LARGE SCALE GENOMIC DNA]</scope>
    <source>
        <strain evidence="2">DSM 15510 / CIP 108128 / LMG 27833 / NCIMB 13906 / BL2</strain>
    </source>
</reference>
<dbReference type="eggNOG" id="ENOG50332M3">
    <property type="taxonomic scope" value="Bacteria"/>
</dbReference>
<dbReference type="AlphaFoldDB" id="B8EJ28"/>
<name>B8EJ28_METSB</name>
<dbReference type="EMBL" id="CP001280">
    <property type="protein sequence ID" value="ACK52520.1"/>
    <property type="molecule type" value="Genomic_DNA"/>
</dbReference>
<evidence type="ECO:0000313" key="2">
    <source>
        <dbReference type="Proteomes" id="UP000002257"/>
    </source>
</evidence>